<accession>U4PV10</accession>
<dbReference type="HOGENOM" id="CLU_3405111_0_0_5"/>
<dbReference type="Proteomes" id="UP000016944">
    <property type="component" value="Chromosome I"/>
</dbReference>
<name>U4PV10_9HYPH</name>
<evidence type="ECO:0000313" key="1">
    <source>
        <dbReference type="EMBL" id="CDI08873.1"/>
    </source>
</evidence>
<proteinExistence type="predicted"/>
<evidence type="ECO:0000313" key="2">
    <source>
        <dbReference type="Proteomes" id="UP000016944"/>
    </source>
</evidence>
<dbReference type="KEGG" id="rir:BN877_I1980"/>
<reference evidence="1 2" key="1">
    <citation type="journal article" date="2013" name="Genome Announc.">
        <title>Complete Genome Sequence of the Sesbania Symbiont and Rice Growth-Promoting Endophyte Rhizobium sp. Strain IRBG74.</title>
        <authorList>
            <person name="Crook M.B."/>
            <person name="Mitra S."/>
            <person name="Ane J.M."/>
            <person name="Sadowsky M.J."/>
            <person name="Gyaneshwar P."/>
        </authorList>
    </citation>
    <scope>NUCLEOTIDE SEQUENCE [LARGE SCALE GENOMIC DNA]</scope>
    <source>
        <strain evidence="1 2">IRBG74</strain>
    </source>
</reference>
<dbReference type="EMBL" id="HG518322">
    <property type="protein sequence ID" value="CDI08873.1"/>
    <property type="molecule type" value="Genomic_DNA"/>
</dbReference>
<gene>
    <name evidence="1" type="ORF">BN877_I1980</name>
</gene>
<protein>
    <submittedName>
        <fullName evidence="1">Uncharacterized protein</fullName>
    </submittedName>
</protein>
<dbReference type="AlphaFoldDB" id="U4PV10"/>
<sequence>MLFNLSLIVLLALDTQNQILRLVQPLIKMP</sequence>
<organism evidence="1 2">
    <name type="scientific">Agrobacterium pusense</name>
    <dbReference type="NCBI Taxonomy" id="648995"/>
    <lineage>
        <taxon>Bacteria</taxon>
        <taxon>Pseudomonadati</taxon>
        <taxon>Pseudomonadota</taxon>
        <taxon>Alphaproteobacteria</taxon>
        <taxon>Hyphomicrobiales</taxon>
        <taxon>Rhizobiaceae</taxon>
        <taxon>Rhizobium/Agrobacterium group</taxon>
        <taxon>Agrobacterium</taxon>
    </lineage>
</organism>